<reference evidence="1 2" key="1">
    <citation type="submission" date="2018-08" db="EMBL/GenBank/DDBJ databases">
        <title>Recombination of ecologically and evolutionarily significant loci maintains genetic cohesion in the Pseudomonas syringae species complex.</title>
        <authorList>
            <person name="Dillon M."/>
            <person name="Thakur S."/>
            <person name="Almeida R.N.D."/>
            <person name="Weir B.S."/>
            <person name="Guttman D.S."/>
        </authorList>
    </citation>
    <scope>NUCLEOTIDE SEQUENCE [LARGE SCALE GENOMIC DNA]</scope>
    <source>
        <strain evidence="1 2">ICMP 3934</strain>
    </source>
</reference>
<organism evidence="1 2">
    <name type="scientific">Pseudomonas syringae pv. theae</name>
    <dbReference type="NCBI Taxonomy" id="103985"/>
    <lineage>
        <taxon>Bacteria</taxon>
        <taxon>Pseudomonadati</taxon>
        <taxon>Pseudomonadota</taxon>
        <taxon>Gammaproteobacteria</taxon>
        <taxon>Pseudomonadales</taxon>
        <taxon>Pseudomonadaceae</taxon>
        <taxon>Pseudomonas</taxon>
        <taxon>Pseudomonas syringae</taxon>
    </lineage>
</organism>
<proteinExistence type="predicted"/>
<dbReference type="EMBL" id="RBTL01000236">
    <property type="protein sequence ID" value="RMT64138.1"/>
    <property type="molecule type" value="Genomic_DNA"/>
</dbReference>
<sequence length="126" mass="14413">MLTNFQKNRDDFERMDGKSQEAMHGALRDWMSTAHEQRSILWSFAHLVEVLTIEDIPRVQNANLILRQIHDHVVELSEFFRLTPSKNVFDGAAKTLASSITDAESYTRKIMKFVPEVMGTTAGKAF</sequence>
<accession>A0A3M5MVK7</accession>
<gene>
    <name evidence="1" type="ORF">ALP44_01341</name>
</gene>
<name>A0A3M5MVK7_PSESX</name>
<comment type="caution">
    <text evidence="1">The sequence shown here is derived from an EMBL/GenBank/DDBJ whole genome shotgun (WGS) entry which is preliminary data.</text>
</comment>
<protein>
    <submittedName>
        <fullName evidence="1">Uncharacterized protein</fullName>
    </submittedName>
</protein>
<evidence type="ECO:0000313" key="1">
    <source>
        <dbReference type="EMBL" id="RMT64138.1"/>
    </source>
</evidence>
<dbReference type="RefSeq" id="WP_147478517.1">
    <property type="nucleotide sequence ID" value="NZ_BQUM01000005.1"/>
</dbReference>
<dbReference type="Proteomes" id="UP000282636">
    <property type="component" value="Unassembled WGS sequence"/>
</dbReference>
<dbReference type="AlphaFoldDB" id="A0A3M5MVK7"/>
<evidence type="ECO:0000313" key="2">
    <source>
        <dbReference type="Proteomes" id="UP000282636"/>
    </source>
</evidence>